<evidence type="ECO:0000256" key="9">
    <source>
        <dbReference type="ARBA" id="ARBA00022777"/>
    </source>
</evidence>
<dbReference type="InterPro" id="IPR001048">
    <property type="entry name" value="Asp/Glu/Uridylate_kinase"/>
</dbReference>
<evidence type="ECO:0000256" key="10">
    <source>
        <dbReference type="ARBA" id="ARBA00022840"/>
    </source>
</evidence>
<comment type="similarity">
    <text evidence="5 15">Belongs to the aspartokinase family.</text>
</comment>
<evidence type="ECO:0000256" key="14">
    <source>
        <dbReference type="PIRSR" id="PIRSR000726-1"/>
    </source>
</evidence>
<comment type="pathway">
    <text evidence="3 16">Amino-acid biosynthesis; L-methionine biosynthesis via de novo pathway; L-homoserine from L-aspartate: step 1/3.</text>
</comment>
<comment type="function">
    <text evidence="1">Catalyzes the phosphorylation of the beta-carboxyl group of aspartic acid with ATP to yield 4-phospho-L-aspartate, which is involved in the branched biosynthetic pathway leading to the biosynthesis of amino acids threonine, isoleucine and methionine.</text>
</comment>
<dbReference type="PIRSF" id="PIRSF000726">
    <property type="entry name" value="Asp_kin"/>
    <property type="match status" value="1"/>
</dbReference>
<dbReference type="NCBIfam" id="TIGR00657">
    <property type="entry name" value="asp_kinases"/>
    <property type="match status" value="1"/>
</dbReference>
<evidence type="ECO:0000313" key="19">
    <source>
        <dbReference type="Proteomes" id="UP000321816"/>
    </source>
</evidence>
<evidence type="ECO:0000256" key="2">
    <source>
        <dbReference type="ARBA" id="ARBA00004766"/>
    </source>
</evidence>
<feature type="domain" description="ACT" evidence="17">
    <location>
        <begin position="340"/>
        <end position="407"/>
    </location>
</feature>
<keyword evidence="10 14" id="KW-0067">ATP-binding</keyword>
<evidence type="ECO:0000256" key="1">
    <source>
        <dbReference type="ARBA" id="ARBA00003121"/>
    </source>
</evidence>
<dbReference type="RefSeq" id="WP_147802306.1">
    <property type="nucleotide sequence ID" value="NZ_CP144914.1"/>
</dbReference>
<dbReference type="GO" id="GO:0005829">
    <property type="term" value="C:cytosol"/>
    <property type="evidence" value="ECO:0007669"/>
    <property type="project" value="TreeGrafter"/>
</dbReference>
<dbReference type="PANTHER" id="PTHR21499:SF3">
    <property type="entry name" value="ASPARTOKINASE"/>
    <property type="match status" value="1"/>
</dbReference>
<dbReference type="NCBIfam" id="TIGR00656">
    <property type="entry name" value="asp_kin_monofn"/>
    <property type="match status" value="1"/>
</dbReference>
<comment type="catalytic activity">
    <reaction evidence="13 15">
        <text>L-aspartate + ATP = 4-phospho-L-aspartate + ADP</text>
        <dbReference type="Rhea" id="RHEA:23776"/>
        <dbReference type="ChEBI" id="CHEBI:29991"/>
        <dbReference type="ChEBI" id="CHEBI:30616"/>
        <dbReference type="ChEBI" id="CHEBI:57535"/>
        <dbReference type="ChEBI" id="CHEBI:456216"/>
        <dbReference type="EC" id="2.7.2.4"/>
    </reaction>
</comment>
<dbReference type="InterPro" id="IPR018042">
    <property type="entry name" value="Aspartate_kinase_CS"/>
</dbReference>
<keyword evidence="8 14" id="KW-0547">Nucleotide-binding</keyword>
<keyword evidence="6 16" id="KW-0028">Amino-acid biosynthesis</keyword>
<evidence type="ECO:0000256" key="7">
    <source>
        <dbReference type="ARBA" id="ARBA00022679"/>
    </source>
</evidence>
<dbReference type="Gene3D" id="3.30.2130.10">
    <property type="entry name" value="VC0802-like"/>
    <property type="match status" value="1"/>
</dbReference>
<feature type="binding site" evidence="14">
    <location>
        <position position="79"/>
    </location>
    <ligand>
        <name>substrate</name>
    </ligand>
</feature>
<feature type="binding site" evidence="14">
    <location>
        <position position="52"/>
    </location>
    <ligand>
        <name>substrate</name>
    </ligand>
</feature>
<dbReference type="Pfam" id="PF13840">
    <property type="entry name" value="ACT_7"/>
    <property type="match status" value="1"/>
</dbReference>
<name>A0A5C7FCX4_9BACI</name>
<dbReference type="PROSITE" id="PS00324">
    <property type="entry name" value="ASPARTOKINASE"/>
    <property type="match status" value="1"/>
</dbReference>
<evidence type="ECO:0000256" key="12">
    <source>
        <dbReference type="ARBA" id="ARBA00023154"/>
    </source>
</evidence>
<dbReference type="EMBL" id="CP144914">
    <property type="protein sequence ID" value="WWD78611.1"/>
    <property type="molecule type" value="Genomic_DNA"/>
</dbReference>
<evidence type="ECO:0000256" key="15">
    <source>
        <dbReference type="RuleBase" id="RU003448"/>
    </source>
</evidence>
<evidence type="ECO:0000256" key="5">
    <source>
        <dbReference type="ARBA" id="ARBA00010122"/>
    </source>
</evidence>
<dbReference type="GO" id="GO:0009089">
    <property type="term" value="P:lysine biosynthetic process via diaminopimelate"/>
    <property type="evidence" value="ECO:0007669"/>
    <property type="project" value="UniProtKB-UniPathway"/>
</dbReference>
<dbReference type="Proteomes" id="UP000321816">
    <property type="component" value="Chromosome"/>
</dbReference>
<keyword evidence="11" id="KW-0220">Diaminopimelate biosynthesis</keyword>
<dbReference type="PROSITE" id="PS51671">
    <property type="entry name" value="ACT"/>
    <property type="match status" value="1"/>
</dbReference>
<evidence type="ECO:0000256" key="3">
    <source>
        <dbReference type="ARBA" id="ARBA00004986"/>
    </source>
</evidence>
<evidence type="ECO:0000256" key="16">
    <source>
        <dbReference type="RuleBase" id="RU004249"/>
    </source>
</evidence>
<sequence>MKITVQKFGGSSLQSEERRSHCAEHVAAALRDGFKVVVVVSAMGRAGDYYATDTLLELTGGIQPSISKKEQDLLMSCGENISAVVFSSLLQQKGIRSYAMTGSEAGFRVSEVYGEARILDVKTEQLEAVLESYDAVVVSGFQGETPRGTTATLGRGGSDTSATALGAALNASYVDIFTDVQGIMTADPRIVKNAKPLDVITYSEVSNMAYQGAKVIHPRAVEVAMQAEIPIRIRSSFEDGPGTLITSSTSKVRGIDLDDRPVTAVTHVKDVSQIKVIRPQDDSLVFSLMADQQISVDFLSIHPDFVTFTVPGVLRNKAEVSLQENGFDVTWTDKCAKIAAVGAGMTGVPGIAAKIVKALKRKGIPILQSADSHTTIWVLVHEHQMAEAVNALHDTFLNEELHKKEDE</sequence>
<dbReference type="NCBIfam" id="NF006068">
    <property type="entry name" value="PRK08210.1"/>
    <property type="match status" value="1"/>
</dbReference>
<feature type="binding site" evidence="14">
    <location>
        <position position="189"/>
    </location>
    <ligand>
        <name>ATP</name>
        <dbReference type="ChEBI" id="CHEBI:30616"/>
    </ligand>
</feature>
<dbReference type="InterPro" id="IPR036393">
    <property type="entry name" value="AceGlu_kinase-like_sf"/>
</dbReference>
<dbReference type="Pfam" id="PF00696">
    <property type="entry name" value="AA_kinase"/>
    <property type="match status" value="1"/>
</dbReference>
<comment type="pathway">
    <text evidence="4 16">Amino-acid biosynthesis; L-threonine biosynthesis; L-threonine from L-aspartate: step 1/5.</text>
</comment>
<proteinExistence type="inferred from homology"/>
<dbReference type="GO" id="GO:0009090">
    <property type="term" value="P:homoserine biosynthetic process"/>
    <property type="evidence" value="ECO:0007669"/>
    <property type="project" value="TreeGrafter"/>
</dbReference>
<keyword evidence="19" id="KW-1185">Reference proteome</keyword>
<dbReference type="OrthoDB" id="9799110at2"/>
<dbReference type="InterPro" id="IPR027795">
    <property type="entry name" value="CASTOR_ACT_dom"/>
</dbReference>
<evidence type="ECO:0000256" key="4">
    <source>
        <dbReference type="ARBA" id="ARBA00005139"/>
    </source>
</evidence>
<evidence type="ECO:0000256" key="13">
    <source>
        <dbReference type="ARBA" id="ARBA00047872"/>
    </source>
</evidence>
<dbReference type="InterPro" id="IPR005260">
    <property type="entry name" value="Asp_kin_monofn"/>
</dbReference>
<organism evidence="18 19">
    <name type="scientific">Alkalicoccus halolimnae</name>
    <dbReference type="NCBI Taxonomy" id="1667239"/>
    <lineage>
        <taxon>Bacteria</taxon>
        <taxon>Bacillati</taxon>
        <taxon>Bacillota</taxon>
        <taxon>Bacilli</taxon>
        <taxon>Bacillales</taxon>
        <taxon>Bacillaceae</taxon>
        <taxon>Alkalicoccus</taxon>
    </lineage>
</organism>
<dbReference type="SUPFAM" id="SSF53633">
    <property type="entry name" value="Carbamate kinase-like"/>
    <property type="match status" value="1"/>
</dbReference>
<keyword evidence="7 15" id="KW-0808">Transferase</keyword>
<dbReference type="GO" id="GO:0009088">
    <property type="term" value="P:threonine biosynthetic process"/>
    <property type="evidence" value="ECO:0007669"/>
    <property type="project" value="UniProtKB-UniPathway"/>
</dbReference>
<dbReference type="PANTHER" id="PTHR21499">
    <property type="entry name" value="ASPARTATE KINASE"/>
    <property type="match status" value="1"/>
</dbReference>
<evidence type="ECO:0000256" key="11">
    <source>
        <dbReference type="ARBA" id="ARBA00022915"/>
    </source>
</evidence>
<dbReference type="GO" id="GO:0004072">
    <property type="term" value="F:aspartate kinase activity"/>
    <property type="evidence" value="ECO:0007669"/>
    <property type="project" value="UniProtKB-EC"/>
</dbReference>
<dbReference type="AlphaFoldDB" id="A0A5C7FCX4"/>
<gene>
    <name evidence="18" type="primary">dapG</name>
    <name evidence="18" type="ORF">FTX54_009205</name>
</gene>
<dbReference type="InterPro" id="IPR045865">
    <property type="entry name" value="ACT-like_dom_sf"/>
</dbReference>
<feature type="binding site" evidence="14">
    <location>
        <begin position="214"/>
        <end position="215"/>
    </location>
    <ligand>
        <name>ATP</name>
        <dbReference type="ChEBI" id="CHEBI:30616"/>
    </ligand>
</feature>
<evidence type="ECO:0000259" key="17">
    <source>
        <dbReference type="PROSITE" id="PS51671"/>
    </source>
</evidence>
<evidence type="ECO:0000256" key="8">
    <source>
        <dbReference type="ARBA" id="ARBA00022741"/>
    </source>
</evidence>
<accession>A0A5C7FCX4</accession>
<dbReference type="Gene3D" id="3.40.1160.10">
    <property type="entry name" value="Acetylglutamate kinase-like"/>
    <property type="match status" value="1"/>
</dbReference>
<comment type="pathway">
    <text evidence="2 16">Amino-acid biosynthesis; L-lysine biosynthesis via DAP pathway; (S)-tetrahydrodipicolinate from L-aspartate: step 1/4.</text>
</comment>
<feature type="binding site" evidence="14">
    <location>
        <begin position="178"/>
        <end position="179"/>
    </location>
    <ligand>
        <name>ATP</name>
        <dbReference type="ChEBI" id="CHEBI:30616"/>
    </ligand>
</feature>
<evidence type="ECO:0000256" key="6">
    <source>
        <dbReference type="ARBA" id="ARBA00022605"/>
    </source>
</evidence>
<dbReference type="InterPro" id="IPR002912">
    <property type="entry name" value="ACT_dom"/>
</dbReference>
<dbReference type="InterPro" id="IPR001341">
    <property type="entry name" value="Asp_kinase"/>
</dbReference>
<dbReference type="GO" id="GO:0019877">
    <property type="term" value="P:diaminopimelate biosynthetic process"/>
    <property type="evidence" value="ECO:0007669"/>
    <property type="project" value="UniProtKB-KW"/>
</dbReference>
<dbReference type="KEGG" id="ahal:FTX54_009205"/>
<keyword evidence="12" id="KW-0457">Lysine biosynthesis</keyword>
<dbReference type="SUPFAM" id="SSF55021">
    <property type="entry name" value="ACT-like"/>
    <property type="match status" value="2"/>
</dbReference>
<reference evidence="18 19" key="1">
    <citation type="submission" date="2024-01" db="EMBL/GenBank/DDBJ databases">
        <title>Complete Genome Sequence of Alkalicoccus halolimnae BZ-SZ-XJ29T, a Moderately Halophilic Bacterium Isolated from a Salt Lake.</title>
        <authorList>
            <person name="Zhao B."/>
        </authorList>
    </citation>
    <scope>NUCLEOTIDE SEQUENCE [LARGE SCALE GENOMIC DNA]</scope>
    <source>
        <strain evidence="18 19">BZ-SZ-XJ29</strain>
    </source>
</reference>
<dbReference type="GO" id="GO:0005524">
    <property type="term" value="F:ATP binding"/>
    <property type="evidence" value="ECO:0007669"/>
    <property type="project" value="UniProtKB-KW"/>
</dbReference>
<evidence type="ECO:0000313" key="18">
    <source>
        <dbReference type="EMBL" id="WWD78611.1"/>
    </source>
</evidence>
<dbReference type="EC" id="2.7.2.4" evidence="15"/>
<keyword evidence="9 15" id="KW-0418">Kinase</keyword>
<protein>
    <recommendedName>
        <fullName evidence="15">Aspartokinase</fullName>
        <ecNumber evidence="15">2.7.2.4</ecNumber>
    </recommendedName>
</protein>
<feature type="binding site" evidence="14">
    <location>
        <begin position="7"/>
        <end position="10"/>
    </location>
    <ligand>
        <name>ATP</name>
        <dbReference type="ChEBI" id="CHEBI:30616"/>
    </ligand>
</feature>